<feature type="region of interest" description="Disordered" evidence="1">
    <location>
        <begin position="166"/>
        <end position="194"/>
    </location>
</feature>
<gene>
    <name evidence="2" type="ORF">K1W69_25020</name>
</gene>
<dbReference type="EMBL" id="JAICBX010000006">
    <property type="protein sequence ID" value="MBW8640478.1"/>
    <property type="molecule type" value="Genomic_DNA"/>
</dbReference>
<sequence length="827" mass="90140">MAVYPIQATFSRGELSPALHGRIDTDHYAMGLAKCENFYVLRQGGIRRRSGTVFVAEIKDSSDVARLFPFAFNETEAYVVEQGDRYCRFFALDGQIQIDGEAYEIESPYDVSDVASVSYAQSADVLYMVHGNYPPYRLIRAGEVDWSFSAFEFEDGPYLEENATATTLTPEKSGHITPQMSANTESDGAASASNGSTDAFRMFDREKVAQVALAEGSSGYIRFQFADDARKVADAYWITAADNEPKFNDHFTQWEFQGSNDGENWTTLDSRDGETAWSGSETRYYEFENDAAYAYYQLKFSGGGGSDGEYSRSAELAIHHKASDQTPFDLTASSTEGINQDAGFQSSDLGRHIRLLGSDSRYRWAEITEVVSTTVVRIRLHGHALPDLNPIVFWSLGAWSEQSGWPHCAGFYQARLAFGRNDTMPRTVWLSKSLEFGNFGQSVPVEDSDGLSISMTGGRLNAISFIEESGDLVIGTNGSMRTLGPAASTEALAPGNVRQKQQTTTGSASIAPVTVSNTLIYAGFHKATLHEFSYNYDANGYLSPELTVLSDHAFKPGIAFLSYQETPDSLIWCGRTDGVLVATTYDRHQKVVGVSRHIVAGGHADEGAVVESGCVVPVETGDRLWLIVKRTIDGAVKRSVEYLDMPFDGKSIGEGVFLDGSRTVEFEEAASEITGAEHLEGETVGVFADGVDIGDAVISGGAFTLPGDASALKVTYGLRFESYAETLRLPQAGNRDGAGLGRRMRAVSVSLDLLEAGYIRAGTAARQFEYLFRKSTEHLGSAPELFTGCKKLSAEDNWSNSGVTIIRSDRAYPATIRSVMVGIEGEP</sequence>
<dbReference type="Gene3D" id="2.60.120.260">
    <property type="entry name" value="Galactose-binding domain-like"/>
    <property type="match status" value="1"/>
</dbReference>
<reference evidence="2" key="1">
    <citation type="submission" date="2021-08" db="EMBL/GenBank/DDBJ databases">
        <title>Hoeflea bacterium WL0058 sp. nov., isolated from the sediment.</title>
        <authorList>
            <person name="Wang L."/>
            <person name="Zhang D."/>
        </authorList>
    </citation>
    <scope>NUCLEOTIDE SEQUENCE</scope>
    <source>
        <strain evidence="2">WL0058</strain>
    </source>
</reference>
<dbReference type="Proteomes" id="UP001196509">
    <property type="component" value="Unassembled WGS sequence"/>
</dbReference>
<name>A0AAE3D467_9HYPH</name>
<evidence type="ECO:0000256" key="1">
    <source>
        <dbReference type="SAM" id="MobiDB-lite"/>
    </source>
</evidence>
<accession>A0AAE3D467</accession>
<organism evidence="2 3">
    <name type="scientific">Flavimaribacter sediminis</name>
    <dbReference type="NCBI Taxonomy" id="2865987"/>
    <lineage>
        <taxon>Bacteria</taxon>
        <taxon>Pseudomonadati</taxon>
        <taxon>Pseudomonadota</taxon>
        <taxon>Alphaproteobacteria</taxon>
        <taxon>Hyphomicrobiales</taxon>
        <taxon>Rhizobiaceae</taxon>
        <taxon>Flavimaribacter</taxon>
    </lineage>
</organism>
<keyword evidence="3" id="KW-1185">Reference proteome</keyword>
<dbReference type="AlphaFoldDB" id="A0AAE3D467"/>
<evidence type="ECO:0000313" key="2">
    <source>
        <dbReference type="EMBL" id="MBW8640478.1"/>
    </source>
</evidence>
<evidence type="ECO:0000313" key="3">
    <source>
        <dbReference type="Proteomes" id="UP001196509"/>
    </source>
</evidence>
<comment type="caution">
    <text evidence="2">The sequence shown here is derived from an EMBL/GenBank/DDBJ whole genome shotgun (WGS) entry which is preliminary data.</text>
</comment>
<protein>
    <recommendedName>
        <fullName evidence="4">F5/8 type C domain-containing protein</fullName>
    </recommendedName>
</protein>
<dbReference type="RefSeq" id="WP_220231196.1">
    <property type="nucleotide sequence ID" value="NZ_JAICBX010000006.1"/>
</dbReference>
<evidence type="ECO:0008006" key="4">
    <source>
        <dbReference type="Google" id="ProtNLM"/>
    </source>
</evidence>
<proteinExistence type="predicted"/>